<proteinExistence type="predicted"/>
<organism evidence="1 2">
    <name type="scientific">Eretmocerus hayati</name>
    <dbReference type="NCBI Taxonomy" id="131215"/>
    <lineage>
        <taxon>Eukaryota</taxon>
        <taxon>Metazoa</taxon>
        <taxon>Ecdysozoa</taxon>
        <taxon>Arthropoda</taxon>
        <taxon>Hexapoda</taxon>
        <taxon>Insecta</taxon>
        <taxon>Pterygota</taxon>
        <taxon>Neoptera</taxon>
        <taxon>Endopterygota</taxon>
        <taxon>Hymenoptera</taxon>
        <taxon>Apocrita</taxon>
        <taxon>Proctotrupomorpha</taxon>
        <taxon>Chalcidoidea</taxon>
        <taxon>Aphelinidae</taxon>
        <taxon>Aphelininae</taxon>
        <taxon>Eretmocerus</taxon>
    </lineage>
</organism>
<keyword evidence="2" id="KW-1185">Reference proteome</keyword>
<dbReference type="EMBL" id="CM056743">
    <property type="protein sequence ID" value="KAJ8672676.1"/>
    <property type="molecule type" value="Genomic_DNA"/>
</dbReference>
<accession>A0ACC2NP36</accession>
<comment type="caution">
    <text evidence="1">The sequence shown here is derived from an EMBL/GenBank/DDBJ whole genome shotgun (WGS) entry which is preliminary data.</text>
</comment>
<gene>
    <name evidence="1" type="ORF">QAD02_003936</name>
</gene>
<sequence>MSSLQNSNLIAAAVGATIGVISVATVFIYHKIMERQQHTTMNKNIDRVSNKVVELQAQLEELRTQQANLQKSRRKRLMKRQIHENNSVRSEDIDTDTFSTAGTDFGDDEFYDCSDDEESAPVESELGNSGETMNEDSVLMELDKEAEDASLRSIHYQKLKNLLLQNANDAEIIWRFARACYHCSLPVKGTEKEKEFIFEGLDVCEKVLESEHGNLYKWYAILIGIKSRFLPTKGKIENGYRFKEYVQKALDVMPDDPYLHHLLGRFEYEVSELSWIEKKVASTLFAEVPKGTYEGAIPYFETAEKLGKKPHAENKLFLAKSYIAVGKYREGVTWLNRLNEIAASDEEDKQVQEDAKKLLDKYSKYCT</sequence>
<reference evidence="1" key="1">
    <citation type="submission" date="2023-04" db="EMBL/GenBank/DDBJ databases">
        <title>A chromosome-level genome assembly of the parasitoid wasp Eretmocerus hayati.</title>
        <authorList>
            <person name="Zhong Y."/>
            <person name="Liu S."/>
            <person name="Liu Y."/>
        </authorList>
    </citation>
    <scope>NUCLEOTIDE SEQUENCE</scope>
    <source>
        <strain evidence="1">ZJU_SS_LIU_2023</strain>
    </source>
</reference>
<dbReference type="Proteomes" id="UP001239111">
    <property type="component" value="Chromosome 3"/>
</dbReference>
<evidence type="ECO:0000313" key="2">
    <source>
        <dbReference type="Proteomes" id="UP001239111"/>
    </source>
</evidence>
<name>A0ACC2NP36_9HYME</name>
<evidence type="ECO:0000313" key="1">
    <source>
        <dbReference type="EMBL" id="KAJ8672676.1"/>
    </source>
</evidence>
<protein>
    <submittedName>
        <fullName evidence="1">Uncharacterized protein</fullName>
    </submittedName>
</protein>